<keyword evidence="3" id="KW-1185">Reference proteome</keyword>
<dbReference type="EMBL" id="JASMRN010000005">
    <property type="protein sequence ID" value="MEZ7515226.1"/>
    <property type="molecule type" value="Genomic_DNA"/>
</dbReference>
<comment type="caution">
    <text evidence="2">The sequence shown here is derived from an EMBL/GenBank/DDBJ whole genome shotgun (WGS) entry which is preliminary data.</text>
</comment>
<feature type="transmembrane region" description="Helical" evidence="1">
    <location>
        <begin position="65"/>
        <end position="86"/>
    </location>
</feature>
<dbReference type="Proteomes" id="UP001568894">
    <property type="component" value="Unassembled WGS sequence"/>
</dbReference>
<proteinExistence type="predicted"/>
<evidence type="ECO:0000256" key="1">
    <source>
        <dbReference type="SAM" id="Phobius"/>
    </source>
</evidence>
<evidence type="ECO:0000313" key="3">
    <source>
        <dbReference type="Proteomes" id="UP001568894"/>
    </source>
</evidence>
<protein>
    <submittedName>
        <fullName evidence="2">Uncharacterized protein</fullName>
    </submittedName>
</protein>
<organism evidence="2 3">
    <name type="scientific">Flavobacterium frigidarium</name>
    <dbReference type="NCBI Taxonomy" id="99286"/>
    <lineage>
        <taxon>Bacteria</taxon>
        <taxon>Pseudomonadati</taxon>
        <taxon>Bacteroidota</taxon>
        <taxon>Flavobacteriia</taxon>
        <taxon>Flavobacteriales</taxon>
        <taxon>Flavobacteriaceae</taxon>
        <taxon>Flavobacterium</taxon>
    </lineage>
</organism>
<keyword evidence="1" id="KW-1133">Transmembrane helix</keyword>
<keyword evidence="1" id="KW-0812">Transmembrane</keyword>
<gene>
    <name evidence="2" type="ORF">QO192_08020</name>
</gene>
<feature type="transmembrane region" description="Helical" evidence="1">
    <location>
        <begin position="24"/>
        <end position="45"/>
    </location>
</feature>
<keyword evidence="1" id="KW-0472">Membrane</keyword>
<sequence length="109" mass="12803">MSYLISSKNPLLVFAKIDDKKTHWLVALLLAYTFLILGQFLGYFARMPFESAINSVISPVWKSTISLFIRLIFANIFIIGCVFLWVHLYEKRPFFNLGFRKKKFAELYL</sequence>
<name>A0ABV4KD51_9FLAO</name>
<dbReference type="RefSeq" id="WP_371569566.1">
    <property type="nucleotide sequence ID" value="NZ_JASMRN010000005.1"/>
</dbReference>
<accession>A0ABV4KD51</accession>
<evidence type="ECO:0000313" key="2">
    <source>
        <dbReference type="EMBL" id="MEZ7515226.1"/>
    </source>
</evidence>
<reference evidence="2 3" key="1">
    <citation type="submission" date="2023-05" db="EMBL/GenBank/DDBJ databases">
        <title>Adaptations of aquatic viruses from atmosphere-close ecosystems of the Central Arctic Ocean.</title>
        <authorList>
            <person name="Rahlff J."/>
            <person name="Holmfeldt K."/>
        </authorList>
    </citation>
    <scope>NUCLEOTIDE SEQUENCE [LARGE SCALE GENOMIC DNA]</scope>
    <source>
        <strain evidence="2 3">Arc14</strain>
    </source>
</reference>